<dbReference type="AlphaFoldDB" id="A0A917IDR0"/>
<dbReference type="InterPro" id="IPR009339">
    <property type="entry name" value="DUF998"/>
</dbReference>
<sequence length="401" mass="41753">MRTVPDSPSRTESRALTVALVTGLIAAIAGLLIFPNEGIPLSSQRTGSVPSSLLPVGEVSIGGISSLAAGTLGAASFALAYLHGNRRHARWRRQGALRRLIDTVGVTLAGSVTAALLIASTYTVMAMAFQDLLLDRIAAAGLVAAGTAVAAYVLHLVASELDTRQLASLLALFLVAGVVAAMLTAENPGWWQDNFSALGIGTAPSARTFNLTIVIAGVVLMTLADYLTIDLHPRGHHGRTVDDIRIVRWILVVVGLALVGVGAVPINTLETLHNAFSIVALIGFEALFLVTPIVVRDLPPVFTATSFGFAVGLVLVVVLWVPVGYYNLTATELIAMLMLFAWLVLLARNAAATPEAAAERAEHAIAQAEEAAAEAAAHGEAERRDGAALDPGHDGPVLKAG</sequence>
<protein>
    <recommendedName>
        <fullName evidence="5">DUF998 domain-containing protein</fullName>
    </recommendedName>
</protein>
<gene>
    <name evidence="3" type="ORF">GCM10010921_08430</name>
</gene>
<evidence type="ECO:0000313" key="4">
    <source>
        <dbReference type="Proteomes" id="UP000657592"/>
    </source>
</evidence>
<feature type="transmembrane region" description="Helical" evidence="2">
    <location>
        <begin position="333"/>
        <end position="351"/>
    </location>
</feature>
<keyword evidence="2" id="KW-0812">Transmembrane</keyword>
<name>A0A917IDR0_9MICO</name>
<feature type="compositionally biased region" description="Basic and acidic residues" evidence="1">
    <location>
        <begin position="377"/>
        <end position="393"/>
    </location>
</feature>
<comment type="caution">
    <text evidence="3">The sequence shown here is derived from an EMBL/GenBank/DDBJ whole genome shotgun (WGS) entry which is preliminary data.</text>
</comment>
<evidence type="ECO:0000256" key="2">
    <source>
        <dbReference type="SAM" id="Phobius"/>
    </source>
</evidence>
<feature type="transmembrane region" description="Helical" evidence="2">
    <location>
        <begin position="272"/>
        <end position="294"/>
    </location>
</feature>
<keyword evidence="2" id="KW-1133">Transmembrane helix</keyword>
<feature type="transmembrane region" description="Helical" evidence="2">
    <location>
        <begin position="205"/>
        <end position="226"/>
    </location>
</feature>
<evidence type="ECO:0000256" key="1">
    <source>
        <dbReference type="SAM" id="MobiDB-lite"/>
    </source>
</evidence>
<dbReference type="EMBL" id="BMJY01000002">
    <property type="protein sequence ID" value="GGH38071.1"/>
    <property type="molecule type" value="Genomic_DNA"/>
</dbReference>
<keyword evidence="4" id="KW-1185">Reference proteome</keyword>
<accession>A0A917IDR0</accession>
<feature type="transmembrane region" description="Helical" evidence="2">
    <location>
        <begin position="59"/>
        <end position="82"/>
    </location>
</feature>
<dbReference type="RefSeq" id="WP_188754993.1">
    <property type="nucleotide sequence ID" value="NZ_BMJY01000002.1"/>
</dbReference>
<dbReference type="Pfam" id="PF06197">
    <property type="entry name" value="DUF998"/>
    <property type="match status" value="1"/>
</dbReference>
<feature type="transmembrane region" description="Helical" evidence="2">
    <location>
        <begin position="166"/>
        <end position="185"/>
    </location>
</feature>
<dbReference type="Proteomes" id="UP000657592">
    <property type="component" value="Unassembled WGS sequence"/>
</dbReference>
<evidence type="ECO:0000313" key="3">
    <source>
        <dbReference type="EMBL" id="GGH38071.1"/>
    </source>
</evidence>
<evidence type="ECO:0008006" key="5">
    <source>
        <dbReference type="Google" id="ProtNLM"/>
    </source>
</evidence>
<proteinExistence type="predicted"/>
<feature type="transmembrane region" description="Helical" evidence="2">
    <location>
        <begin position="103"/>
        <end position="125"/>
    </location>
</feature>
<feature type="transmembrane region" description="Helical" evidence="2">
    <location>
        <begin position="246"/>
        <end position="266"/>
    </location>
</feature>
<feature type="transmembrane region" description="Helical" evidence="2">
    <location>
        <begin position="301"/>
        <end position="321"/>
    </location>
</feature>
<reference evidence="3" key="1">
    <citation type="journal article" date="2014" name="Int. J. Syst. Evol. Microbiol.">
        <title>Complete genome sequence of Corynebacterium casei LMG S-19264T (=DSM 44701T), isolated from a smear-ripened cheese.</title>
        <authorList>
            <consortium name="US DOE Joint Genome Institute (JGI-PGF)"/>
            <person name="Walter F."/>
            <person name="Albersmeier A."/>
            <person name="Kalinowski J."/>
            <person name="Ruckert C."/>
        </authorList>
    </citation>
    <scope>NUCLEOTIDE SEQUENCE</scope>
    <source>
        <strain evidence="3">CGMCC 1.15794</strain>
    </source>
</reference>
<reference evidence="3" key="2">
    <citation type="submission" date="2020-09" db="EMBL/GenBank/DDBJ databases">
        <authorList>
            <person name="Sun Q."/>
            <person name="Zhou Y."/>
        </authorList>
    </citation>
    <scope>NUCLEOTIDE SEQUENCE</scope>
    <source>
        <strain evidence="3">CGMCC 1.15794</strain>
    </source>
</reference>
<organism evidence="3 4">
    <name type="scientific">Microbacterium album</name>
    <dbReference type="NCBI Taxonomy" id="2053191"/>
    <lineage>
        <taxon>Bacteria</taxon>
        <taxon>Bacillati</taxon>
        <taxon>Actinomycetota</taxon>
        <taxon>Actinomycetes</taxon>
        <taxon>Micrococcales</taxon>
        <taxon>Microbacteriaceae</taxon>
        <taxon>Microbacterium</taxon>
    </lineage>
</organism>
<keyword evidence="2" id="KW-0472">Membrane</keyword>
<feature type="transmembrane region" description="Helical" evidence="2">
    <location>
        <begin position="15"/>
        <end position="34"/>
    </location>
</feature>
<feature type="transmembrane region" description="Helical" evidence="2">
    <location>
        <begin position="137"/>
        <end position="154"/>
    </location>
</feature>
<feature type="region of interest" description="Disordered" evidence="1">
    <location>
        <begin position="368"/>
        <end position="401"/>
    </location>
</feature>